<dbReference type="Proteomes" id="UP000241829">
    <property type="component" value="Chromosome"/>
</dbReference>
<evidence type="ECO:0000256" key="8">
    <source>
        <dbReference type="ARBA" id="ARBA00023002"/>
    </source>
</evidence>
<dbReference type="GO" id="GO:0050661">
    <property type="term" value="F:NADP binding"/>
    <property type="evidence" value="ECO:0007669"/>
    <property type="project" value="InterPro"/>
</dbReference>
<evidence type="ECO:0000256" key="5">
    <source>
        <dbReference type="ARBA" id="ARBA00013376"/>
    </source>
</evidence>
<dbReference type="PROSITE" id="PS01042">
    <property type="entry name" value="HOMOSER_DHGENASE"/>
    <property type="match status" value="1"/>
</dbReference>
<evidence type="ECO:0000256" key="2">
    <source>
        <dbReference type="ARBA" id="ARBA00005062"/>
    </source>
</evidence>
<comment type="pathway">
    <text evidence="2">Amino-acid biosynthesis; L-methionine biosynthesis via de novo pathway; L-homoserine from L-aspartate: step 3/3.</text>
</comment>
<reference evidence="14" key="1">
    <citation type="submission" date="2018-03" db="EMBL/GenBank/DDBJ databases">
        <title>Genome sequencing of Melaminivora sp. strain SC2-7.</title>
        <authorList>
            <person name="Kim S.-J."/>
            <person name="Heo J."/>
            <person name="Ahn J.-H."/>
            <person name="Kwon S.-W."/>
        </authorList>
    </citation>
    <scope>NUCLEOTIDE SEQUENCE [LARGE SCALE GENOMIC DNA]</scope>
    <source>
        <strain evidence="14">SC2-7</strain>
    </source>
</reference>
<dbReference type="KEGG" id="melm:C7H73_01715"/>
<sequence>MFVAEPALLPAHPAACALPPVQPSHPHSTSLRVGLIGVGTVGTGVWQLLARNRALLSARGGRAIALVAVATRSPERAAPLLATVPGVRLLADPLALATDPGVDVVLELAGGADAPLPWLLAAFAHGKHVVTANKALLARHGAQLAAAAARSGRTLAYEAAVAGAVPVVKTLREALAANRIDALEGILNGTSNFILTRMATHGASYAAALAEAQALGYAEADPTLDVGGQDAAHKLALLAAHAFGAPLREGAVHTEGITQLQPGDLTAAAHLGYAVRLLALARRVATVQGGQGLELRVHPALLPLAHPLAGVQGAHNGLLVQADAAGPLLLCGAGAGAQPTASAVLADLVDLARTGNGATPLPAFGTLPAGQAPLAPVPMAQVRGRHLLRLLPGRALCEAQAVRLLARAGLAVQRRAWLAAEAPGQGPQLLLLTGPAPEGVAQAAAQQLQQATGAQVRGLRVHDTQDTHEPGASRTA</sequence>
<evidence type="ECO:0000256" key="6">
    <source>
        <dbReference type="ARBA" id="ARBA00022605"/>
    </source>
</evidence>
<comment type="pathway">
    <text evidence="1">Amino-acid biosynthesis; L-threonine biosynthesis; L-threonine from L-aspartate: step 3/5.</text>
</comment>
<dbReference type="SUPFAM" id="SSF55347">
    <property type="entry name" value="Glyceraldehyde-3-phosphate dehydrogenase-like, C-terminal domain"/>
    <property type="match status" value="1"/>
</dbReference>
<dbReference type="UniPathway" id="UPA00050">
    <property type="reaction ID" value="UER00063"/>
</dbReference>
<evidence type="ECO:0000256" key="3">
    <source>
        <dbReference type="ARBA" id="ARBA00006753"/>
    </source>
</evidence>
<evidence type="ECO:0000313" key="13">
    <source>
        <dbReference type="EMBL" id="AVP56517.1"/>
    </source>
</evidence>
<evidence type="ECO:0000259" key="11">
    <source>
        <dbReference type="Pfam" id="PF00742"/>
    </source>
</evidence>
<dbReference type="AlphaFoldDB" id="A0A2P1NHI4"/>
<feature type="domain" description="Homoserine dehydrogenase catalytic" evidence="11">
    <location>
        <begin position="166"/>
        <end position="349"/>
    </location>
</feature>
<evidence type="ECO:0000256" key="1">
    <source>
        <dbReference type="ARBA" id="ARBA00005056"/>
    </source>
</evidence>
<dbReference type="InterPro" id="IPR019811">
    <property type="entry name" value="HDH_CS"/>
</dbReference>
<dbReference type="PANTHER" id="PTHR43331:SF1">
    <property type="entry name" value="HOMOSERINE DEHYDROGENASE"/>
    <property type="match status" value="1"/>
</dbReference>
<dbReference type="InterPro" id="IPR005106">
    <property type="entry name" value="Asp/hSer_DH_NAD-bd"/>
</dbReference>
<keyword evidence="7" id="KW-0791">Threonine biosynthesis</keyword>
<dbReference type="InterPro" id="IPR036291">
    <property type="entry name" value="NAD(P)-bd_dom_sf"/>
</dbReference>
<evidence type="ECO:0000259" key="12">
    <source>
        <dbReference type="Pfam" id="PF03447"/>
    </source>
</evidence>
<organism evidence="13 14">
    <name type="scientific">Pulveribacter suum</name>
    <dbReference type="NCBI Taxonomy" id="2116657"/>
    <lineage>
        <taxon>Bacteria</taxon>
        <taxon>Pseudomonadati</taxon>
        <taxon>Pseudomonadota</taxon>
        <taxon>Betaproteobacteria</taxon>
        <taxon>Burkholderiales</taxon>
        <taxon>Comamonadaceae</taxon>
        <taxon>Pulveribacter</taxon>
    </lineage>
</organism>
<dbReference type="EMBL" id="CP027792">
    <property type="protein sequence ID" value="AVP56517.1"/>
    <property type="molecule type" value="Genomic_DNA"/>
</dbReference>
<dbReference type="SUPFAM" id="SSF51735">
    <property type="entry name" value="NAD(P)-binding Rossmann-fold domains"/>
    <property type="match status" value="1"/>
</dbReference>
<dbReference type="GO" id="GO:0009088">
    <property type="term" value="P:threonine biosynthetic process"/>
    <property type="evidence" value="ECO:0007669"/>
    <property type="project" value="UniProtKB-UniPathway"/>
</dbReference>
<evidence type="ECO:0000256" key="9">
    <source>
        <dbReference type="ARBA" id="ARBA00023167"/>
    </source>
</evidence>
<evidence type="ECO:0000313" key="14">
    <source>
        <dbReference type="Proteomes" id="UP000241829"/>
    </source>
</evidence>
<dbReference type="FunFam" id="3.30.360.10:FF:000005">
    <property type="entry name" value="Homoserine dehydrogenase"/>
    <property type="match status" value="1"/>
</dbReference>
<dbReference type="RefSeq" id="WP_106845078.1">
    <property type="nucleotide sequence ID" value="NZ_CP027792.1"/>
</dbReference>
<name>A0A2P1NHI4_9BURK</name>
<proteinExistence type="inferred from homology"/>
<comment type="similarity">
    <text evidence="3 10">Belongs to the homoserine dehydrogenase family.</text>
</comment>
<evidence type="ECO:0000256" key="7">
    <source>
        <dbReference type="ARBA" id="ARBA00022697"/>
    </source>
</evidence>
<dbReference type="GO" id="GO:0004412">
    <property type="term" value="F:homoserine dehydrogenase activity"/>
    <property type="evidence" value="ECO:0007669"/>
    <property type="project" value="UniProtKB-EC"/>
</dbReference>
<keyword evidence="8" id="KW-0560">Oxidoreductase</keyword>
<dbReference type="Gene3D" id="3.30.360.10">
    <property type="entry name" value="Dihydrodipicolinate Reductase, domain 2"/>
    <property type="match status" value="1"/>
</dbReference>
<dbReference type="Gene3D" id="3.30.70.260">
    <property type="match status" value="1"/>
</dbReference>
<accession>A0A2P1NHI4</accession>
<gene>
    <name evidence="13" type="ORF">C7H73_01715</name>
</gene>
<dbReference type="Pfam" id="PF03447">
    <property type="entry name" value="NAD_binding_3"/>
    <property type="match status" value="1"/>
</dbReference>
<dbReference type="InterPro" id="IPR001342">
    <property type="entry name" value="HDH_cat"/>
</dbReference>
<dbReference type="EC" id="1.1.1.3" evidence="4"/>
<dbReference type="NCBIfam" id="NF004976">
    <property type="entry name" value="PRK06349.1"/>
    <property type="match status" value="1"/>
</dbReference>
<dbReference type="OrthoDB" id="9808167at2"/>
<dbReference type="GO" id="GO:0009086">
    <property type="term" value="P:methionine biosynthetic process"/>
    <property type="evidence" value="ECO:0007669"/>
    <property type="project" value="UniProtKB-KW"/>
</dbReference>
<feature type="domain" description="Aspartate/homoserine dehydrogenase NAD-binding" evidence="12">
    <location>
        <begin position="37"/>
        <end position="158"/>
    </location>
</feature>
<evidence type="ECO:0000256" key="4">
    <source>
        <dbReference type="ARBA" id="ARBA00013213"/>
    </source>
</evidence>
<evidence type="ECO:0000256" key="10">
    <source>
        <dbReference type="RuleBase" id="RU004171"/>
    </source>
</evidence>
<keyword evidence="9" id="KW-0486">Methionine biosynthesis</keyword>
<protein>
    <recommendedName>
        <fullName evidence="5">Homoserine dehydrogenase</fullName>
        <ecNumber evidence="4">1.1.1.3</ecNumber>
    </recommendedName>
</protein>
<dbReference type="Pfam" id="PF00742">
    <property type="entry name" value="Homoserine_dh"/>
    <property type="match status" value="1"/>
</dbReference>
<keyword evidence="14" id="KW-1185">Reference proteome</keyword>
<dbReference type="Gene3D" id="3.40.50.720">
    <property type="entry name" value="NAD(P)-binding Rossmann-like Domain"/>
    <property type="match status" value="1"/>
</dbReference>
<dbReference type="UniPathway" id="UPA00051">
    <property type="reaction ID" value="UER00465"/>
</dbReference>
<keyword evidence="6" id="KW-0028">Amino-acid biosynthesis</keyword>
<dbReference type="PANTHER" id="PTHR43331">
    <property type="entry name" value="HOMOSERINE DEHYDROGENASE"/>
    <property type="match status" value="1"/>
</dbReference>